<feature type="region of interest" description="Disordered" evidence="1">
    <location>
        <begin position="212"/>
        <end position="257"/>
    </location>
</feature>
<reference evidence="2" key="1">
    <citation type="journal article" date="2023" name="Mol. Phylogenet. Evol.">
        <title>Genome-scale phylogeny and comparative genomics of the fungal order Sordariales.</title>
        <authorList>
            <person name="Hensen N."/>
            <person name="Bonometti L."/>
            <person name="Westerberg I."/>
            <person name="Brannstrom I.O."/>
            <person name="Guillou S."/>
            <person name="Cros-Aarteil S."/>
            <person name="Calhoun S."/>
            <person name="Haridas S."/>
            <person name="Kuo A."/>
            <person name="Mondo S."/>
            <person name="Pangilinan J."/>
            <person name="Riley R."/>
            <person name="LaButti K."/>
            <person name="Andreopoulos B."/>
            <person name="Lipzen A."/>
            <person name="Chen C."/>
            <person name="Yan M."/>
            <person name="Daum C."/>
            <person name="Ng V."/>
            <person name="Clum A."/>
            <person name="Steindorff A."/>
            <person name="Ohm R.A."/>
            <person name="Martin F."/>
            <person name="Silar P."/>
            <person name="Natvig D.O."/>
            <person name="Lalanne C."/>
            <person name="Gautier V."/>
            <person name="Ament-Velasquez S.L."/>
            <person name="Kruys A."/>
            <person name="Hutchinson M.I."/>
            <person name="Powell A.J."/>
            <person name="Barry K."/>
            <person name="Miller A.N."/>
            <person name="Grigoriev I.V."/>
            <person name="Debuchy R."/>
            <person name="Gladieux P."/>
            <person name="Hiltunen Thoren M."/>
            <person name="Johannesson H."/>
        </authorList>
    </citation>
    <scope>NUCLEOTIDE SEQUENCE</scope>
    <source>
        <strain evidence="2">CBS 314.62</strain>
    </source>
</reference>
<comment type="caution">
    <text evidence="2">The sequence shown here is derived from an EMBL/GenBank/DDBJ whole genome shotgun (WGS) entry which is preliminary data.</text>
</comment>
<keyword evidence="3" id="KW-1185">Reference proteome</keyword>
<protein>
    <submittedName>
        <fullName evidence="2">Uncharacterized protein</fullName>
    </submittedName>
</protein>
<feature type="compositionally biased region" description="Polar residues" evidence="1">
    <location>
        <begin position="230"/>
        <end position="248"/>
    </location>
</feature>
<accession>A0AAE0XIG4</accession>
<name>A0AAE0XIG4_9PEZI</name>
<gene>
    <name evidence="2" type="ORF">B0T22DRAFT_57097</name>
</gene>
<evidence type="ECO:0000313" key="2">
    <source>
        <dbReference type="EMBL" id="KAK3693965.1"/>
    </source>
</evidence>
<sequence>MGTELGWPRSTHGAKVPGWWAGSFRQKLRARSGEMLLSASAPWLGPLVLVRTHALALALLRPPHQTTPLPPSNSMRPSVVLMSSHTSTLFSHAKRQNRRPFLSTSFLLPPRPPLLDNPHSRFPFRSSFWLPSSQDITRTLASHCRRLGADVSGFCLGSCQGHPPPATGRFSVPFLPPSVSSTNSLRAQTIDTQLYLISRHLSRFDTSRPISTTTVTLRSKTRKQRDSPPSLRSPSTNHRVCPQIQASHQHLRSPRIT</sequence>
<dbReference type="Proteomes" id="UP001270362">
    <property type="component" value="Unassembled WGS sequence"/>
</dbReference>
<organism evidence="2 3">
    <name type="scientific">Podospora appendiculata</name>
    <dbReference type="NCBI Taxonomy" id="314037"/>
    <lineage>
        <taxon>Eukaryota</taxon>
        <taxon>Fungi</taxon>
        <taxon>Dikarya</taxon>
        <taxon>Ascomycota</taxon>
        <taxon>Pezizomycotina</taxon>
        <taxon>Sordariomycetes</taxon>
        <taxon>Sordariomycetidae</taxon>
        <taxon>Sordariales</taxon>
        <taxon>Podosporaceae</taxon>
        <taxon>Podospora</taxon>
    </lineage>
</organism>
<dbReference type="AlphaFoldDB" id="A0AAE0XIG4"/>
<dbReference type="EMBL" id="JAULSO010000001">
    <property type="protein sequence ID" value="KAK3693965.1"/>
    <property type="molecule type" value="Genomic_DNA"/>
</dbReference>
<proteinExistence type="predicted"/>
<reference evidence="2" key="2">
    <citation type="submission" date="2023-06" db="EMBL/GenBank/DDBJ databases">
        <authorList>
            <consortium name="Lawrence Berkeley National Laboratory"/>
            <person name="Haridas S."/>
            <person name="Hensen N."/>
            <person name="Bonometti L."/>
            <person name="Westerberg I."/>
            <person name="Brannstrom I.O."/>
            <person name="Guillou S."/>
            <person name="Cros-Aarteil S."/>
            <person name="Calhoun S."/>
            <person name="Kuo A."/>
            <person name="Mondo S."/>
            <person name="Pangilinan J."/>
            <person name="Riley R."/>
            <person name="Labutti K."/>
            <person name="Andreopoulos B."/>
            <person name="Lipzen A."/>
            <person name="Chen C."/>
            <person name="Yanf M."/>
            <person name="Daum C."/>
            <person name="Ng V."/>
            <person name="Clum A."/>
            <person name="Steindorff A."/>
            <person name="Ohm R."/>
            <person name="Martin F."/>
            <person name="Silar P."/>
            <person name="Natvig D."/>
            <person name="Lalanne C."/>
            <person name="Gautier V."/>
            <person name="Ament-Velasquez S.L."/>
            <person name="Kruys A."/>
            <person name="Hutchinson M.I."/>
            <person name="Powell A.J."/>
            <person name="Barry K."/>
            <person name="Miller A.N."/>
            <person name="Grigoriev I.V."/>
            <person name="Debuchy R."/>
            <person name="Gladieux P."/>
            <person name="Thoren M.H."/>
            <person name="Johannesson H."/>
        </authorList>
    </citation>
    <scope>NUCLEOTIDE SEQUENCE</scope>
    <source>
        <strain evidence="2">CBS 314.62</strain>
    </source>
</reference>
<evidence type="ECO:0000313" key="3">
    <source>
        <dbReference type="Proteomes" id="UP001270362"/>
    </source>
</evidence>
<evidence type="ECO:0000256" key="1">
    <source>
        <dbReference type="SAM" id="MobiDB-lite"/>
    </source>
</evidence>